<dbReference type="Gene3D" id="3.30.530.20">
    <property type="match status" value="1"/>
</dbReference>
<dbReference type="Proteomes" id="UP000198546">
    <property type="component" value="Chromosome i"/>
</dbReference>
<name>A0A1G7AFW7_9ACTN</name>
<accession>A0A1G7AFW7</accession>
<dbReference type="SUPFAM" id="SSF55961">
    <property type="entry name" value="Bet v1-like"/>
    <property type="match status" value="1"/>
</dbReference>
<keyword evidence="2" id="KW-1185">Reference proteome</keyword>
<dbReference type="InterPro" id="IPR019639">
    <property type="entry name" value="DUF2505"/>
</dbReference>
<evidence type="ECO:0000313" key="1">
    <source>
        <dbReference type="EMBL" id="SDE13689.1"/>
    </source>
</evidence>
<reference evidence="1 2" key="1">
    <citation type="submission" date="2016-10" db="EMBL/GenBank/DDBJ databases">
        <authorList>
            <person name="de Groot N.N."/>
        </authorList>
    </citation>
    <scope>NUCLEOTIDE SEQUENCE [LARGE SCALE GENOMIC DNA]</scope>
    <source>
        <strain evidence="1 2">MON 2.2</strain>
    </source>
</reference>
<dbReference type="InterPro" id="IPR023393">
    <property type="entry name" value="START-like_dom_sf"/>
</dbReference>
<protein>
    <recommendedName>
        <fullName evidence="3">DUF2505 domain-containing protein</fullName>
    </recommendedName>
</protein>
<dbReference type="EMBL" id="LT629688">
    <property type="protein sequence ID" value="SDE13689.1"/>
    <property type="molecule type" value="Genomic_DNA"/>
</dbReference>
<dbReference type="Pfam" id="PF10698">
    <property type="entry name" value="DUF2505"/>
    <property type="match status" value="1"/>
</dbReference>
<organism evidence="1 2">
    <name type="scientific">Auraticoccus monumenti</name>
    <dbReference type="NCBI Taxonomy" id="675864"/>
    <lineage>
        <taxon>Bacteria</taxon>
        <taxon>Bacillati</taxon>
        <taxon>Actinomycetota</taxon>
        <taxon>Actinomycetes</taxon>
        <taxon>Propionibacteriales</taxon>
        <taxon>Propionibacteriaceae</taxon>
        <taxon>Auraticoccus</taxon>
    </lineage>
</organism>
<sequence length="161" mass="16558">MMGPMDISTRAEFPAPPAEAYAMLTDEAYLTEVCEASKAHKFTVSVDGSTTRTTRTLDAPSAAAKFTGPTMDVVEDISWGPAAADGSRTGTINITVPGQPVTVKGTTELAAAGSGSVLTVSGDLKVNIPLLGKKLEQSAAPAVLAGVDVHQEVGSRWLARG</sequence>
<evidence type="ECO:0008006" key="3">
    <source>
        <dbReference type="Google" id="ProtNLM"/>
    </source>
</evidence>
<proteinExistence type="predicted"/>
<evidence type="ECO:0000313" key="2">
    <source>
        <dbReference type="Proteomes" id="UP000198546"/>
    </source>
</evidence>
<dbReference type="AlphaFoldDB" id="A0A1G7AFW7"/>
<gene>
    <name evidence="1" type="ORF">SAMN04489747_2603</name>
</gene>
<dbReference type="STRING" id="675864.SAMN04489747_2603"/>